<name>A0A6C0J1M9_9ZZZZ</name>
<reference evidence="2" key="1">
    <citation type="journal article" date="2020" name="Nature">
        <title>Giant virus diversity and host interactions through global metagenomics.</title>
        <authorList>
            <person name="Schulz F."/>
            <person name="Roux S."/>
            <person name="Paez-Espino D."/>
            <person name="Jungbluth S."/>
            <person name="Walsh D.A."/>
            <person name="Denef V.J."/>
            <person name="McMahon K.D."/>
            <person name="Konstantinidis K.T."/>
            <person name="Eloe-Fadrosh E.A."/>
            <person name="Kyrpides N.C."/>
            <person name="Woyke T."/>
        </authorList>
    </citation>
    <scope>NUCLEOTIDE SEQUENCE</scope>
    <source>
        <strain evidence="2">GVMAG-M-3300025676-16</strain>
    </source>
</reference>
<organism evidence="2">
    <name type="scientific">viral metagenome</name>
    <dbReference type="NCBI Taxonomy" id="1070528"/>
    <lineage>
        <taxon>unclassified sequences</taxon>
        <taxon>metagenomes</taxon>
        <taxon>organismal metagenomes</taxon>
    </lineage>
</organism>
<feature type="transmembrane region" description="Helical" evidence="1">
    <location>
        <begin position="91"/>
        <end position="111"/>
    </location>
</feature>
<protein>
    <submittedName>
        <fullName evidence="2">Uncharacterized protein</fullName>
    </submittedName>
</protein>
<evidence type="ECO:0000256" key="1">
    <source>
        <dbReference type="SAM" id="Phobius"/>
    </source>
</evidence>
<feature type="transmembrane region" description="Helical" evidence="1">
    <location>
        <begin position="64"/>
        <end position="85"/>
    </location>
</feature>
<proteinExistence type="predicted"/>
<sequence>MSINFTTDIMMPFLIGGFLVMGIKLSSKFVNPTLAAIIGALPIGYLTMNFVMKREPSKDYAKSYMLVSATTIIATLIYYLIIISSDKFPQTAAWAIGIGIWVLITIIKYFITQKMSKKD</sequence>
<evidence type="ECO:0000313" key="2">
    <source>
        <dbReference type="EMBL" id="QHT98565.1"/>
    </source>
</evidence>
<keyword evidence="1" id="KW-0812">Transmembrane</keyword>
<dbReference type="EMBL" id="MN740294">
    <property type="protein sequence ID" value="QHT98565.1"/>
    <property type="molecule type" value="Genomic_DNA"/>
</dbReference>
<feature type="transmembrane region" description="Helical" evidence="1">
    <location>
        <begin position="33"/>
        <end position="52"/>
    </location>
</feature>
<keyword evidence="1" id="KW-1133">Transmembrane helix</keyword>
<keyword evidence="1" id="KW-0472">Membrane</keyword>
<dbReference type="AlphaFoldDB" id="A0A6C0J1M9"/>
<accession>A0A6C0J1M9</accession>